<evidence type="ECO:0000313" key="7">
    <source>
        <dbReference type="EMBL" id="EKD66279.1"/>
    </source>
</evidence>
<sequence length="651" mass="71644">MRKSIISTVLISALLLTSCGTPVVEVKKEITKKPVSTEVIKKDVFSEKIRLVGKIAPVMETPVSAQVSGIIKKINADVGKKVKAGDILASIDLSSSAYWTNFNNANIAYNNSLNALNYTELSIKNDLESARVQLENAKVTKTNTYLTTAKQLEIAQGQLTNIKTNRSNTEITTWESLKNATLLVKNAQTNLDNFEKNSEENLNSIYENLKVGMSSALVNLDASVTQADIILGVTDKNKYINDNYEMYLGAKNSSLKTSAENIFREVKNSYDKLLSENYSLSKSSIENKTNDILNILAKNITLYEQLVNILNNSITSSSFSQTQLDWLSLNVVKYQGLLLQSQGALTTLKNTLATTKTSVETNKISLQNALDIANTGLANIKAWNTSQLDTISGNETITSTQLENTIATVKQARDSVDNAVKIAQANYDSINAKLNSQRIQAKSQADQAKWGKDLAGISLNNTSIIAPFDGVVTAKNIEIGSLVNPGTPAFTIWTDDNLKVKLEVSTNDFASFKIGNNVEIHTKEKTFSWIISNVSPSPDTQTKLYKTEVSFVFNPSSILTIWDFVDVFLNKKMWNELIISVPLSSVITLDAGRYWVFTINKDDSVKLNYVVLGKKNNTHVEIISGLEEWIELVIEGALGLNEGDAVEKVGE</sequence>
<keyword evidence="4" id="KW-0175">Coiled coil</keyword>
<gene>
    <name evidence="7" type="ORF">ACD_49C00054G0001</name>
</gene>
<proteinExistence type="inferred from homology"/>
<dbReference type="EMBL" id="AMFJ01021640">
    <property type="protein sequence ID" value="EKD66279.1"/>
    <property type="molecule type" value="Genomic_DNA"/>
</dbReference>
<protein>
    <submittedName>
        <fullName evidence="7">Efflux transporter, RND family, MFP subunit</fullName>
    </submittedName>
</protein>
<dbReference type="InterPro" id="IPR058627">
    <property type="entry name" value="MdtA-like_C"/>
</dbReference>
<evidence type="ECO:0000256" key="2">
    <source>
        <dbReference type="ARBA" id="ARBA00009477"/>
    </source>
</evidence>
<feature type="coiled-coil region" evidence="4">
    <location>
        <begin position="177"/>
        <end position="204"/>
    </location>
</feature>
<dbReference type="GO" id="GO:0015562">
    <property type="term" value="F:efflux transmembrane transporter activity"/>
    <property type="evidence" value="ECO:0007669"/>
    <property type="project" value="TreeGrafter"/>
</dbReference>
<comment type="similarity">
    <text evidence="2">Belongs to the membrane fusion protein (MFP) (TC 8.A.1) family.</text>
</comment>
<keyword evidence="3" id="KW-0813">Transport</keyword>
<feature type="domain" description="Multidrug resistance protein MdtA-like C-terminal permuted SH3" evidence="6">
    <location>
        <begin position="579"/>
        <end position="636"/>
    </location>
</feature>
<evidence type="ECO:0000259" key="6">
    <source>
        <dbReference type="Pfam" id="PF25967"/>
    </source>
</evidence>
<comment type="subcellular location">
    <subcellularLocation>
        <location evidence="1">Cell envelope</location>
    </subcellularLocation>
</comment>
<dbReference type="Pfam" id="PF25967">
    <property type="entry name" value="RND-MFP_C"/>
    <property type="match status" value="1"/>
</dbReference>
<evidence type="ECO:0000256" key="1">
    <source>
        <dbReference type="ARBA" id="ARBA00004196"/>
    </source>
</evidence>
<dbReference type="PANTHER" id="PTHR30469:SF15">
    <property type="entry name" value="HLYD FAMILY OF SECRETION PROTEINS"/>
    <property type="match status" value="1"/>
</dbReference>
<dbReference type="Gene3D" id="2.40.50.100">
    <property type="match status" value="2"/>
</dbReference>
<dbReference type="NCBIfam" id="TIGR01730">
    <property type="entry name" value="RND_mfp"/>
    <property type="match status" value="1"/>
</dbReference>
<dbReference type="Gene3D" id="2.40.30.170">
    <property type="match status" value="1"/>
</dbReference>
<comment type="caution">
    <text evidence="7">The sequence shown here is derived from an EMBL/GenBank/DDBJ whole genome shotgun (WGS) entry which is preliminary data.</text>
</comment>
<reference evidence="7" key="1">
    <citation type="journal article" date="2012" name="Science">
        <title>Fermentation, hydrogen, and sulfur metabolism in multiple uncultivated bacterial phyla.</title>
        <authorList>
            <person name="Wrighton K.C."/>
            <person name="Thomas B.C."/>
            <person name="Sharon I."/>
            <person name="Miller C.S."/>
            <person name="Castelle C.J."/>
            <person name="VerBerkmoes N.C."/>
            <person name="Wilkins M.J."/>
            <person name="Hettich R.L."/>
            <person name="Lipton M.S."/>
            <person name="Williams K.H."/>
            <person name="Long P.E."/>
            <person name="Banfield J.F."/>
        </authorList>
    </citation>
    <scope>NUCLEOTIDE SEQUENCE [LARGE SCALE GENOMIC DNA]</scope>
</reference>
<dbReference type="Gene3D" id="1.10.287.470">
    <property type="entry name" value="Helix hairpin bin"/>
    <property type="match status" value="2"/>
</dbReference>
<dbReference type="Pfam" id="PF25917">
    <property type="entry name" value="BSH_RND"/>
    <property type="match status" value="1"/>
</dbReference>
<dbReference type="PANTHER" id="PTHR30469">
    <property type="entry name" value="MULTIDRUG RESISTANCE PROTEIN MDTA"/>
    <property type="match status" value="1"/>
</dbReference>
<organism evidence="7">
    <name type="scientific">uncultured bacterium</name>
    <name type="common">gcode 4</name>
    <dbReference type="NCBI Taxonomy" id="1234023"/>
    <lineage>
        <taxon>Bacteria</taxon>
        <taxon>environmental samples</taxon>
    </lineage>
</organism>
<dbReference type="InterPro" id="IPR058625">
    <property type="entry name" value="MdtA-like_BSH"/>
</dbReference>
<dbReference type="PROSITE" id="PS51257">
    <property type="entry name" value="PROKAR_LIPOPROTEIN"/>
    <property type="match status" value="1"/>
</dbReference>
<dbReference type="AlphaFoldDB" id="K2BVL6"/>
<evidence type="ECO:0000259" key="5">
    <source>
        <dbReference type="Pfam" id="PF25917"/>
    </source>
</evidence>
<dbReference type="SUPFAM" id="SSF111369">
    <property type="entry name" value="HlyD-like secretion proteins"/>
    <property type="match status" value="2"/>
</dbReference>
<dbReference type="GO" id="GO:1990281">
    <property type="term" value="C:efflux pump complex"/>
    <property type="evidence" value="ECO:0007669"/>
    <property type="project" value="TreeGrafter"/>
</dbReference>
<feature type="domain" description="Multidrug resistance protein MdtA-like barrel-sandwich hybrid" evidence="5">
    <location>
        <begin position="63"/>
        <end position="492"/>
    </location>
</feature>
<evidence type="ECO:0000256" key="4">
    <source>
        <dbReference type="SAM" id="Coils"/>
    </source>
</evidence>
<dbReference type="Gene3D" id="2.40.420.20">
    <property type="match status" value="1"/>
</dbReference>
<accession>K2BVL6</accession>
<evidence type="ECO:0000256" key="3">
    <source>
        <dbReference type="ARBA" id="ARBA00022448"/>
    </source>
</evidence>
<dbReference type="InterPro" id="IPR006143">
    <property type="entry name" value="RND_pump_MFP"/>
</dbReference>
<name>K2BVL6_9BACT</name>